<dbReference type="Pfam" id="PF14223">
    <property type="entry name" value="Retrotran_gag_2"/>
    <property type="match status" value="1"/>
</dbReference>
<dbReference type="STRING" id="135208.A0A4Y9ZK96"/>
<dbReference type="AlphaFoldDB" id="A0A4Y9ZK96"/>
<keyword evidence="3" id="KW-1185">Reference proteome</keyword>
<evidence type="ECO:0000313" key="2">
    <source>
        <dbReference type="EMBL" id="TFY75015.1"/>
    </source>
</evidence>
<proteinExistence type="predicted"/>
<evidence type="ECO:0008006" key="4">
    <source>
        <dbReference type="Google" id="ProtNLM"/>
    </source>
</evidence>
<dbReference type="EMBL" id="SFCI01001757">
    <property type="protein sequence ID" value="TFY75015.1"/>
    <property type="molecule type" value="Genomic_DNA"/>
</dbReference>
<name>A0A4Y9ZK96_9AGAM</name>
<evidence type="ECO:0000256" key="1">
    <source>
        <dbReference type="SAM" id="MobiDB-lite"/>
    </source>
</evidence>
<accession>A0A4Y9ZK96</accession>
<feature type="region of interest" description="Disordered" evidence="1">
    <location>
        <begin position="235"/>
        <end position="261"/>
    </location>
</feature>
<sequence length="261" mass="29519">MGSNTTKAPSLMPSMDAPSLTTPRLPNCLYDIPFLADDDSNYMSWKFRTKMVLEVHGLWVIVEGSEKEPATSATDKDKEAWRTKNHDARAQICLMLNEEPLNTVLDMMTTEAAWKKLSKRYEGKGEQRIAYLIGELFRSTFMDDAPLELQINSMRCTGHMLMVLGNKLDDKLIAVTLILSLPPSYDTLKTILTSAQSLDIDNVTTQVMQEEQHCCESAVTTAFLVHSLSRLGRRQQRTTQVTSDDGSERAESDKQRSDLYW</sequence>
<dbReference type="Proteomes" id="UP000298061">
    <property type="component" value="Unassembled WGS sequence"/>
</dbReference>
<organism evidence="2 3">
    <name type="scientific">Hericium alpestre</name>
    <dbReference type="NCBI Taxonomy" id="135208"/>
    <lineage>
        <taxon>Eukaryota</taxon>
        <taxon>Fungi</taxon>
        <taxon>Dikarya</taxon>
        <taxon>Basidiomycota</taxon>
        <taxon>Agaricomycotina</taxon>
        <taxon>Agaricomycetes</taxon>
        <taxon>Russulales</taxon>
        <taxon>Hericiaceae</taxon>
        <taxon>Hericium</taxon>
    </lineage>
</organism>
<feature type="compositionally biased region" description="Basic and acidic residues" evidence="1">
    <location>
        <begin position="246"/>
        <end position="261"/>
    </location>
</feature>
<gene>
    <name evidence="2" type="ORF">EWM64_g8994</name>
</gene>
<dbReference type="OrthoDB" id="2783063at2759"/>
<evidence type="ECO:0000313" key="3">
    <source>
        <dbReference type="Proteomes" id="UP000298061"/>
    </source>
</evidence>
<feature type="non-terminal residue" evidence="2">
    <location>
        <position position="261"/>
    </location>
</feature>
<protein>
    <recommendedName>
        <fullName evidence="4">DUF4219 domain-containing protein</fullName>
    </recommendedName>
</protein>
<comment type="caution">
    <text evidence="2">The sequence shown here is derived from an EMBL/GenBank/DDBJ whole genome shotgun (WGS) entry which is preliminary data.</text>
</comment>
<reference evidence="2 3" key="1">
    <citation type="submission" date="2019-02" db="EMBL/GenBank/DDBJ databases">
        <title>Genome sequencing of the rare red list fungi Hericium alpestre (H. flagellum).</title>
        <authorList>
            <person name="Buettner E."/>
            <person name="Kellner H."/>
        </authorList>
    </citation>
    <scope>NUCLEOTIDE SEQUENCE [LARGE SCALE GENOMIC DNA]</scope>
    <source>
        <strain evidence="2 3">DSM 108284</strain>
    </source>
</reference>